<dbReference type="EMBL" id="CP007128">
    <property type="protein sequence ID" value="AHG89729.1"/>
    <property type="molecule type" value="Genomic_DNA"/>
</dbReference>
<sequence>MPSVSEVDEIAAMPDPVARNRRITRCYHELSAAVAVRAAPGANWCTFATWASAQAGITIRGEDLERAADDVLGRAEVRAAVEGLARQLAADAGPLLATLREALGIDAATRRASAAVAAGNLKVFAEIGREFARWLAQPREATDAFCDALRAGEPPEGQRLLADAFRSYASACAATDDVARAEQLLLGNLLVGLHEQTRLQPEISAAMDAAFDAEAARAALLAALLPSPWRRARAWLARRLGRPLPLDVAADALCDAVRRELRVVLTETLMTIHLPGAVVRLGRDVRGAYPPELRAPSLPALRTLLSRVDHAPQGPAGSGAVDWSSLDQRMGFIAELFRCWHLRAELMAEP</sequence>
<gene>
    <name evidence="1" type="ORF">J421_2192</name>
</gene>
<name>W0RF80_9BACT</name>
<evidence type="ECO:0000313" key="1">
    <source>
        <dbReference type="EMBL" id="AHG89729.1"/>
    </source>
</evidence>
<accession>W0RF80</accession>
<protein>
    <submittedName>
        <fullName evidence="1">Uncharacterized protein</fullName>
    </submittedName>
</protein>
<dbReference type="InParanoid" id="W0RF80"/>
<dbReference type="KEGG" id="gba:J421_2192"/>
<proteinExistence type="predicted"/>
<dbReference type="eggNOG" id="ENOG502ZCEQ">
    <property type="taxonomic scope" value="Bacteria"/>
</dbReference>
<dbReference type="STRING" id="861299.J421_2192"/>
<evidence type="ECO:0000313" key="2">
    <source>
        <dbReference type="Proteomes" id="UP000019151"/>
    </source>
</evidence>
<dbReference type="Proteomes" id="UP000019151">
    <property type="component" value="Chromosome"/>
</dbReference>
<dbReference type="HOGENOM" id="CLU_661932_0_0_0"/>
<dbReference type="AlphaFoldDB" id="W0RF80"/>
<dbReference type="RefSeq" id="WP_025411217.1">
    <property type="nucleotide sequence ID" value="NZ_CP007128.1"/>
</dbReference>
<reference evidence="1 2" key="1">
    <citation type="journal article" date="2014" name="Genome Announc.">
        <title>Genome Sequence and Methylome of Soil Bacterium Gemmatirosa kalamazoonensis KBS708T, a Member of the Rarely Cultivated Gemmatimonadetes Phylum.</title>
        <authorList>
            <person name="Debruyn J.M."/>
            <person name="Radosevich M."/>
            <person name="Wommack K.E."/>
            <person name="Polson S.W."/>
            <person name="Hauser L.J."/>
            <person name="Fawaz M.N."/>
            <person name="Korlach J."/>
            <person name="Tsai Y.C."/>
        </authorList>
    </citation>
    <scope>NUCLEOTIDE SEQUENCE [LARGE SCALE GENOMIC DNA]</scope>
    <source>
        <strain evidence="1 2">KBS708</strain>
    </source>
</reference>
<organism evidence="1 2">
    <name type="scientific">Gemmatirosa kalamazoonensis</name>
    <dbReference type="NCBI Taxonomy" id="861299"/>
    <lineage>
        <taxon>Bacteria</taxon>
        <taxon>Pseudomonadati</taxon>
        <taxon>Gemmatimonadota</taxon>
        <taxon>Gemmatimonadia</taxon>
        <taxon>Gemmatimonadales</taxon>
        <taxon>Gemmatimonadaceae</taxon>
        <taxon>Gemmatirosa</taxon>
    </lineage>
</organism>
<keyword evidence="2" id="KW-1185">Reference proteome</keyword>
<dbReference type="OrthoDB" id="257464at2"/>